<sequence>MPAAQELYTHHDTSTAYHDRHPGSWERRIHQVMPSFNQRGIQKRVEWEKVFDVFRGKLTGTMFDRHAAIFDRLEKIHKDGIPLKDLGHVATVLDLVREKILEGGTVIIPNLCKYLVICRDPFIDEKDDRSVAELQEDLHRYANALSDLVRTEDIDVIQHVAEAVFHLCGGPKLAHLQAEHRIVTTQLREGKMEALEMENPALSLERADAELLAIMQKTSIIKNFTRILEVVQGDFTRLTILRVLRRMSASPFACQQMVQEGTLDKLGHLMEEADDDAVISIVIETLWNCLEREEQSKASSILSSEDSLSRLRSIFHRLSVNSHRQIERQLRNELLIVCISIGVHEPESLRLFAGTGFLEEFWIVYTQADFGVGSADGRHVFAAADLEEYEFKQLGLVFIKVLCRHEANLGMFLERGLLRFMFMYLDFDSPESAVNKWNLRQIKGLQVQIINFLEKLAPTISRNFTHGDGTAHLLAFLKSAIPKDRGIDQDGCNLTSEVVGLVPAILRLLFNISELGAEEKGVLGGDGYFDVLLELLCDKSQPSDVWRITLLVCSSLCQETKNNKETFEAGGGVEAAIPFLKYHSANPNEENLVQLAAVECVWGAVCGSSNSEEKFFAQGGVFALLDLLERGPMLIKRHALGCILDLAENSKALPHLMEWRTNKNEHQGIGHLLIELWTEEERKLGVYRDQQGTVSTTHLHEPLHGTDTRRRILTSNMTDENSPAIGELSENLRAKVYSMFCKLGFEQYQDILPLNYRIKLTLIAKYLDFKIGEVWDEISAELEYEGIRPVTPDLECVSTAKEVTVDKANVVLQQQLELIKIQREHDRAEELEFYEHFRQRESMKKRTVDGSESRQRARRA</sequence>
<dbReference type="Pfam" id="PF21049">
    <property type="entry name" value="CFA69_ARM_rpt"/>
    <property type="match status" value="1"/>
</dbReference>
<dbReference type="PANTHER" id="PTHR14716:SF0">
    <property type="entry name" value="CILIA- AND FLAGELLA-ASSOCIATED PROTEIN 69"/>
    <property type="match status" value="1"/>
</dbReference>
<proteinExistence type="predicted"/>
<evidence type="ECO:0000259" key="1">
    <source>
        <dbReference type="Pfam" id="PF21049"/>
    </source>
</evidence>
<dbReference type="InterPro" id="IPR048733">
    <property type="entry name" value="CFA69_ARM_dom"/>
</dbReference>
<dbReference type="EMBL" id="JADGJD010000002">
    <property type="protein sequence ID" value="KAJ3057523.1"/>
    <property type="molecule type" value="Genomic_DNA"/>
</dbReference>
<gene>
    <name evidence="2" type="ORF">HK097_004045</name>
</gene>
<name>A0AAD5SKT2_9FUNG</name>
<protein>
    <recommendedName>
        <fullName evidence="1">Cilia- and flagella-associated protein 69 ARM repeats domain-containing protein</fullName>
    </recommendedName>
</protein>
<dbReference type="InterPro" id="IPR016024">
    <property type="entry name" value="ARM-type_fold"/>
</dbReference>
<dbReference type="Gene3D" id="1.25.10.10">
    <property type="entry name" value="Leucine-rich Repeat Variant"/>
    <property type="match status" value="2"/>
</dbReference>
<dbReference type="InterPro" id="IPR048732">
    <property type="entry name" value="CFA69"/>
</dbReference>
<dbReference type="GO" id="GO:1902093">
    <property type="term" value="P:positive regulation of flagellated sperm motility"/>
    <property type="evidence" value="ECO:0007669"/>
    <property type="project" value="TreeGrafter"/>
</dbReference>
<reference evidence="2" key="1">
    <citation type="submission" date="2020-05" db="EMBL/GenBank/DDBJ databases">
        <title>Phylogenomic resolution of chytrid fungi.</title>
        <authorList>
            <person name="Stajich J.E."/>
            <person name="Amses K."/>
            <person name="Simmons R."/>
            <person name="Seto K."/>
            <person name="Myers J."/>
            <person name="Bonds A."/>
            <person name="Quandt C.A."/>
            <person name="Barry K."/>
            <person name="Liu P."/>
            <person name="Grigoriev I."/>
            <person name="Longcore J.E."/>
            <person name="James T.Y."/>
        </authorList>
    </citation>
    <scope>NUCLEOTIDE SEQUENCE</scope>
    <source>
        <strain evidence="2">JEL0318</strain>
    </source>
</reference>
<dbReference type="PANTHER" id="PTHR14716">
    <property type="entry name" value="CILIA- AND FLAGELLA-ASSOCIATED PROTEIN 69"/>
    <property type="match status" value="1"/>
</dbReference>
<evidence type="ECO:0000313" key="2">
    <source>
        <dbReference type="EMBL" id="KAJ3057523.1"/>
    </source>
</evidence>
<dbReference type="SUPFAM" id="SSF48371">
    <property type="entry name" value="ARM repeat"/>
    <property type="match status" value="1"/>
</dbReference>
<dbReference type="InterPro" id="IPR011989">
    <property type="entry name" value="ARM-like"/>
</dbReference>
<feature type="domain" description="Cilia- and flagella-associated protein 69 ARM repeats" evidence="1">
    <location>
        <begin position="46"/>
        <end position="778"/>
    </location>
</feature>
<organism evidence="2 3">
    <name type="scientific">Rhizophlyctis rosea</name>
    <dbReference type="NCBI Taxonomy" id="64517"/>
    <lineage>
        <taxon>Eukaryota</taxon>
        <taxon>Fungi</taxon>
        <taxon>Fungi incertae sedis</taxon>
        <taxon>Chytridiomycota</taxon>
        <taxon>Chytridiomycota incertae sedis</taxon>
        <taxon>Chytridiomycetes</taxon>
        <taxon>Rhizophlyctidales</taxon>
        <taxon>Rhizophlyctidaceae</taxon>
        <taxon>Rhizophlyctis</taxon>
    </lineage>
</organism>
<accession>A0AAD5SKT2</accession>
<keyword evidence="3" id="KW-1185">Reference proteome</keyword>
<dbReference type="Proteomes" id="UP001212841">
    <property type="component" value="Unassembled WGS sequence"/>
</dbReference>
<dbReference type="AlphaFoldDB" id="A0AAD5SKT2"/>
<dbReference type="GO" id="GO:0097730">
    <property type="term" value="C:non-motile cilium"/>
    <property type="evidence" value="ECO:0007669"/>
    <property type="project" value="TreeGrafter"/>
</dbReference>
<evidence type="ECO:0000313" key="3">
    <source>
        <dbReference type="Proteomes" id="UP001212841"/>
    </source>
</evidence>
<comment type="caution">
    <text evidence="2">The sequence shown here is derived from an EMBL/GenBank/DDBJ whole genome shotgun (WGS) entry which is preliminary data.</text>
</comment>